<accession>A0A5S4YP20</accession>
<dbReference type="RefSeq" id="WP_148739550.1">
    <property type="nucleotide sequence ID" value="NZ_VSTH01000041.1"/>
</dbReference>
<protein>
    <submittedName>
        <fullName evidence="1">DUF4393 domain-containing protein</fullName>
    </submittedName>
</protein>
<organism evidence="1 2">
    <name type="scientific">Bradyrhizobium hipponense</name>
    <dbReference type="NCBI Taxonomy" id="2605638"/>
    <lineage>
        <taxon>Bacteria</taxon>
        <taxon>Pseudomonadati</taxon>
        <taxon>Pseudomonadota</taxon>
        <taxon>Alphaproteobacteria</taxon>
        <taxon>Hyphomicrobiales</taxon>
        <taxon>Nitrobacteraceae</taxon>
        <taxon>Bradyrhizobium</taxon>
    </lineage>
</organism>
<comment type="caution">
    <text evidence="1">The sequence shown here is derived from an EMBL/GenBank/DDBJ whole genome shotgun (WGS) entry which is preliminary data.</text>
</comment>
<evidence type="ECO:0000313" key="2">
    <source>
        <dbReference type="Proteomes" id="UP000324797"/>
    </source>
</evidence>
<dbReference type="EMBL" id="VSTH01000041">
    <property type="protein sequence ID" value="TYO66151.1"/>
    <property type="molecule type" value="Genomic_DNA"/>
</dbReference>
<proteinExistence type="predicted"/>
<keyword evidence="2" id="KW-1185">Reference proteome</keyword>
<dbReference type="InterPro" id="IPR025506">
    <property type="entry name" value="Abi_alpha"/>
</dbReference>
<name>A0A5S4YP20_9BRAD</name>
<reference evidence="1 2" key="1">
    <citation type="submission" date="2019-08" db="EMBL/GenBank/DDBJ databases">
        <title>Bradyrhizobium hipponensis sp. nov., a rhizobium isolated from a Lupinus angustifolius root nodule in Tunisia.</title>
        <authorList>
            <person name="Off K."/>
            <person name="Rejili M."/>
            <person name="Mars M."/>
            <person name="Brachmann A."/>
            <person name="Marin M."/>
        </authorList>
    </citation>
    <scope>NUCLEOTIDE SEQUENCE [LARGE SCALE GENOMIC DNA]</scope>
    <source>
        <strain evidence="2">aSej3</strain>
    </source>
</reference>
<gene>
    <name evidence="1" type="ORF">FXV83_12885</name>
</gene>
<dbReference type="Proteomes" id="UP000324797">
    <property type="component" value="Unassembled WGS sequence"/>
</dbReference>
<sequence length="219" mass="24336">MVGDKATEELAKLGNRSLESIDKVGSWLDGVFGEGFREVGHAFADSMAGFRIRNRLRVIEKTQKAIDLAGLVGHTRPLPGRLTGPIMDAIGDESDETLQDVWAAYLAFSVNPKNPSADKLLIDVIRRLEPQDWPILRKLFRSDPKQLLPDDLGAAANDLEVTMDRLTALGLLQYDDPKSTFLVDGNHFAGTVSVKIGDGRYYETKLLRRLKGETEEAWK</sequence>
<evidence type="ECO:0000313" key="1">
    <source>
        <dbReference type="EMBL" id="TYO66151.1"/>
    </source>
</evidence>
<dbReference type="AlphaFoldDB" id="A0A5S4YP20"/>
<dbReference type="Pfam" id="PF14337">
    <property type="entry name" value="Abi_alpha"/>
    <property type="match status" value="1"/>
</dbReference>